<dbReference type="Proteomes" id="UP001314200">
    <property type="component" value="Unassembled WGS sequence"/>
</dbReference>
<proteinExistence type="predicted"/>
<evidence type="ECO:0000313" key="5">
    <source>
        <dbReference type="EMBL" id="CAK1248375.1"/>
    </source>
</evidence>
<feature type="domain" description="DUF5067" evidence="4">
    <location>
        <begin position="76"/>
        <end position="189"/>
    </location>
</feature>
<evidence type="ECO:0000259" key="4">
    <source>
        <dbReference type="Pfam" id="PF16729"/>
    </source>
</evidence>
<organism evidence="5 6">
    <name type="scientific">Fructobacillus cardui</name>
    <dbReference type="NCBI Taxonomy" id="2893170"/>
    <lineage>
        <taxon>Bacteria</taxon>
        <taxon>Bacillati</taxon>
        <taxon>Bacillota</taxon>
        <taxon>Bacilli</taxon>
        <taxon>Lactobacillales</taxon>
        <taxon>Lactobacillaceae</taxon>
        <taxon>Fructobacillus</taxon>
    </lineage>
</organism>
<evidence type="ECO:0000313" key="6">
    <source>
        <dbReference type="Proteomes" id="UP001314200"/>
    </source>
</evidence>
<comment type="caution">
    <text evidence="5">The sequence shown here is derived from an EMBL/GenBank/DDBJ whole genome shotgun (WGS) entry which is preliminary data.</text>
</comment>
<reference evidence="5 6" key="1">
    <citation type="submission" date="2023-10" db="EMBL/GenBank/DDBJ databases">
        <authorList>
            <person name="Botero Cardona J."/>
        </authorList>
    </citation>
    <scope>NUCLEOTIDE SEQUENCE [LARGE SCALE GENOMIC DNA]</scope>
    <source>
        <strain evidence="5 6">R-82641</strain>
    </source>
</reference>
<name>A0ABN9YVD1_9LACO</name>
<sequence length="205" mass="22734">MKNKKRFTSILGFATVVIATFAIVLSTTSGKNKDTADSRSEAKSPSKTATSQKSSSDDSKYDGYTNTDSSNGWWLNDSTFKAGNLRFDFKKSEVVTGTDNSKILVIHAKMSNVSQKNIDSVVIYPDTIWATQKSDNQEVNLTNVDNKLPENSAAFQEAQNFHKQLLPGKSTEVVLNFELVNNSPITVYFIGYDNKELGHKVFTIK</sequence>
<evidence type="ECO:0000256" key="2">
    <source>
        <dbReference type="SAM" id="MobiDB-lite"/>
    </source>
</evidence>
<feature type="compositionally biased region" description="Basic and acidic residues" evidence="2">
    <location>
        <begin position="31"/>
        <end position="44"/>
    </location>
</feature>
<evidence type="ECO:0000256" key="3">
    <source>
        <dbReference type="SAM" id="SignalP"/>
    </source>
</evidence>
<dbReference type="InterPro" id="IPR029050">
    <property type="entry name" value="Immunoprotect_excell_Ig-like"/>
</dbReference>
<gene>
    <name evidence="5" type="ORF">R82641_BJNNKPBH_01113</name>
</gene>
<dbReference type="RefSeq" id="WP_338347101.1">
    <property type="nucleotide sequence ID" value="NZ_CAUZLS010000006.1"/>
</dbReference>
<dbReference type="InterPro" id="IPR031989">
    <property type="entry name" value="DUF5067"/>
</dbReference>
<protein>
    <recommendedName>
        <fullName evidence="4">DUF5067 domain-containing protein</fullName>
    </recommendedName>
</protein>
<accession>A0ABN9YVD1</accession>
<feature type="region of interest" description="Disordered" evidence="2">
    <location>
        <begin position="30"/>
        <end position="63"/>
    </location>
</feature>
<dbReference type="EMBL" id="CAUZLY010000009">
    <property type="protein sequence ID" value="CAK1248375.1"/>
    <property type="molecule type" value="Genomic_DNA"/>
</dbReference>
<feature type="signal peptide" evidence="3">
    <location>
        <begin position="1"/>
        <end position="22"/>
    </location>
</feature>
<keyword evidence="6" id="KW-1185">Reference proteome</keyword>
<dbReference type="Pfam" id="PF16729">
    <property type="entry name" value="DUF5067"/>
    <property type="match status" value="1"/>
</dbReference>
<keyword evidence="1 3" id="KW-0732">Signal</keyword>
<feature type="compositionally biased region" description="Low complexity" evidence="2">
    <location>
        <begin position="45"/>
        <end position="54"/>
    </location>
</feature>
<dbReference type="Gene3D" id="2.60.40.1240">
    <property type="match status" value="1"/>
</dbReference>
<evidence type="ECO:0000256" key="1">
    <source>
        <dbReference type="ARBA" id="ARBA00022729"/>
    </source>
</evidence>
<feature type="chain" id="PRO_5047199911" description="DUF5067 domain-containing protein" evidence="3">
    <location>
        <begin position="23"/>
        <end position="205"/>
    </location>
</feature>